<evidence type="ECO:0000313" key="3">
    <source>
        <dbReference type="Proteomes" id="UP000268727"/>
    </source>
</evidence>
<reference evidence="2 3" key="1">
    <citation type="submission" date="2018-11" db="EMBL/GenBank/DDBJ databases">
        <title>Sequencing the genomes of 1000 actinobacteria strains.</title>
        <authorList>
            <person name="Klenk H.-P."/>
        </authorList>
    </citation>
    <scope>NUCLEOTIDE SEQUENCE [LARGE SCALE GENOMIC DNA]</scope>
    <source>
        <strain evidence="2 3">DSM 44231</strain>
    </source>
</reference>
<sequence>MKLAASYGGAQSATLMRVASTTLAAVTAAGPAAAVGLLRRRTAPAPAFSGAPAAGPPVTGVAALVSARFGARVSARVGSAVPAGRSSS</sequence>
<keyword evidence="1" id="KW-0732">Signal</keyword>
<feature type="chain" id="PRO_5038466796" evidence="1">
    <location>
        <begin position="25"/>
        <end position="88"/>
    </location>
</feature>
<feature type="signal peptide" evidence="1">
    <location>
        <begin position="1"/>
        <end position="24"/>
    </location>
</feature>
<dbReference type="RefSeq" id="WP_123744196.1">
    <property type="nucleotide sequence ID" value="NZ_RJKM01000001.1"/>
</dbReference>
<proteinExistence type="predicted"/>
<evidence type="ECO:0000256" key="1">
    <source>
        <dbReference type="SAM" id="SignalP"/>
    </source>
</evidence>
<dbReference type="Proteomes" id="UP000268727">
    <property type="component" value="Unassembled WGS sequence"/>
</dbReference>
<gene>
    <name evidence="2" type="ORF">EDD40_3934</name>
</gene>
<evidence type="ECO:0000313" key="2">
    <source>
        <dbReference type="EMBL" id="ROP38576.1"/>
    </source>
</evidence>
<protein>
    <submittedName>
        <fullName evidence="2">Uncharacterized protein</fullName>
    </submittedName>
</protein>
<name>A0A3N1H827_9PSEU</name>
<dbReference type="AlphaFoldDB" id="A0A3N1H827"/>
<keyword evidence="3" id="KW-1185">Reference proteome</keyword>
<comment type="caution">
    <text evidence="2">The sequence shown here is derived from an EMBL/GenBank/DDBJ whole genome shotgun (WGS) entry which is preliminary data.</text>
</comment>
<accession>A0A3N1H827</accession>
<dbReference type="EMBL" id="RJKM01000001">
    <property type="protein sequence ID" value="ROP38576.1"/>
    <property type="molecule type" value="Genomic_DNA"/>
</dbReference>
<organism evidence="2 3">
    <name type="scientific">Saccharothrix texasensis</name>
    <dbReference type="NCBI Taxonomy" id="103734"/>
    <lineage>
        <taxon>Bacteria</taxon>
        <taxon>Bacillati</taxon>
        <taxon>Actinomycetota</taxon>
        <taxon>Actinomycetes</taxon>
        <taxon>Pseudonocardiales</taxon>
        <taxon>Pseudonocardiaceae</taxon>
        <taxon>Saccharothrix</taxon>
    </lineage>
</organism>